<comment type="pathway">
    <text evidence="1 7">Pyrimidine metabolism; UMP biosynthesis via de novo pathway; (S)-dihydroorotate from bicarbonate: step 2/3.</text>
</comment>
<evidence type="ECO:0000313" key="10">
    <source>
        <dbReference type="EMBL" id="MFC7392486.1"/>
    </source>
</evidence>
<evidence type="ECO:0000256" key="7">
    <source>
        <dbReference type="HAMAP-Rule" id="MF_00001"/>
    </source>
</evidence>
<feature type="binding site" evidence="7">
    <location>
        <position position="251"/>
    </location>
    <ligand>
        <name>carbamoyl phosphate</name>
        <dbReference type="ChEBI" id="CHEBI:58228"/>
    </ligand>
</feature>
<dbReference type="GO" id="GO:0004070">
    <property type="term" value="F:aspartate carbamoyltransferase activity"/>
    <property type="evidence" value="ECO:0007669"/>
    <property type="project" value="UniProtKB-EC"/>
</dbReference>
<dbReference type="InterPro" id="IPR006131">
    <property type="entry name" value="Asp_carbamoyltransf_Asp/Orn-bd"/>
</dbReference>
<dbReference type="NCBIfam" id="TIGR00670">
    <property type="entry name" value="asp_carb_tr"/>
    <property type="match status" value="1"/>
</dbReference>
<dbReference type="SUPFAM" id="SSF53671">
    <property type="entry name" value="Aspartate/ornithine carbamoyltransferase"/>
    <property type="match status" value="1"/>
</dbReference>
<accession>A0ABW2PSV0</accession>
<comment type="subunit">
    <text evidence="7">Heterododecamer (2C3:3R2) of six catalytic PyrB chains organized as two trimers (C3), and six regulatory PyrI chains organized as three dimers (R2).</text>
</comment>
<feature type="binding site" evidence="7">
    <location>
        <position position="77"/>
    </location>
    <ligand>
        <name>L-aspartate</name>
        <dbReference type="ChEBI" id="CHEBI:29991"/>
    </ligand>
</feature>
<dbReference type="NCBIfam" id="NF002032">
    <property type="entry name" value="PRK00856.1"/>
    <property type="match status" value="1"/>
</dbReference>
<dbReference type="EMBL" id="JBHTCO010000004">
    <property type="protein sequence ID" value="MFC7392486.1"/>
    <property type="molecule type" value="Genomic_DNA"/>
</dbReference>
<dbReference type="PROSITE" id="PS00097">
    <property type="entry name" value="CARBAMOYLTRANSFERASE"/>
    <property type="match status" value="1"/>
</dbReference>
<dbReference type="Pfam" id="PF00185">
    <property type="entry name" value="OTCace"/>
    <property type="match status" value="1"/>
</dbReference>
<proteinExistence type="inferred from homology"/>
<comment type="function">
    <text evidence="5 7">Catalyzes the condensation of carbamoyl phosphate and aspartate to form carbamoyl aspartate and inorganic phosphate, the committed step in the de novo pyrimidine nucleotide biosynthesis pathway.</text>
</comment>
<dbReference type="Proteomes" id="UP001596505">
    <property type="component" value="Unassembled WGS sequence"/>
</dbReference>
<evidence type="ECO:0000259" key="8">
    <source>
        <dbReference type="Pfam" id="PF00185"/>
    </source>
</evidence>
<reference evidence="11" key="1">
    <citation type="journal article" date="2019" name="Int. J. Syst. Evol. Microbiol.">
        <title>The Global Catalogue of Microorganisms (GCM) 10K type strain sequencing project: providing services to taxonomists for standard genome sequencing and annotation.</title>
        <authorList>
            <consortium name="The Broad Institute Genomics Platform"/>
            <consortium name="The Broad Institute Genome Sequencing Center for Infectious Disease"/>
            <person name="Wu L."/>
            <person name="Ma J."/>
        </authorList>
    </citation>
    <scope>NUCLEOTIDE SEQUENCE [LARGE SCALE GENOMIC DNA]</scope>
    <source>
        <strain evidence="11">CGMCC 1.16305</strain>
    </source>
</reference>
<dbReference type="HAMAP" id="MF_00001">
    <property type="entry name" value="Asp_carb_tr"/>
    <property type="match status" value="1"/>
</dbReference>
<feature type="domain" description="Aspartate/ornithine carbamoyltransferase carbamoyl-P binding" evidence="9">
    <location>
        <begin position="3"/>
        <end position="140"/>
    </location>
</feature>
<dbReference type="Pfam" id="PF02729">
    <property type="entry name" value="OTCace_N"/>
    <property type="match status" value="1"/>
</dbReference>
<feature type="binding site" evidence="7">
    <location>
        <position position="210"/>
    </location>
    <ligand>
        <name>L-aspartate</name>
        <dbReference type="ChEBI" id="CHEBI:29991"/>
    </ligand>
</feature>
<dbReference type="InterPro" id="IPR006132">
    <property type="entry name" value="Asp/Orn_carbamoyltranf_P-bd"/>
</dbReference>
<feature type="domain" description="Aspartate/ornithine carbamoyltransferase Asp/Orn-binding" evidence="8">
    <location>
        <begin position="146"/>
        <end position="288"/>
    </location>
</feature>
<evidence type="ECO:0000259" key="9">
    <source>
        <dbReference type="Pfam" id="PF02729"/>
    </source>
</evidence>
<sequence>MPHLLTLSDLSIETINDILNKAQEIQMQNLYREPQPVITANLFFEASTRTRFSFEAAEKRLGYHVLNFSAENSSTQKGESLYDTLRTLEEVGVQAAVIRHKQDKYYEDLRDRLSLSIINGGDGCGDHPTQALLDLMTIKQEFSRFDGLTIAIIGDLRHSRVARSDAEVLTRLGARVLLSGPKAWMNETLPGEYVDIDEAVKTADVVMMLRIQHERHNQGMNLSKEDYHKQYGLTLERERLMKPGSIIMHPAPVNRGVEIADELVEAKRSRIFKQINNGVAVRMSVLEWAVNKNEEAEQYEYVAFKR</sequence>
<evidence type="ECO:0000256" key="5">
    <source>
        <dbReference type="ARBA" id="ARBA00043884"/>
    </source>
</evidence>
<feature type="binding site" evidence="7">
    <location>
        <position position="127"/>
    </location>
    <ligand>
        <name>carbamoyl phosphate</name>
        <dbReference type="ChEBI" id="CHEBI:58228"/>
    </ligand>
</feature>
<dbReference type="PANTHER" id="PTHR45753">
    <property type="entry name" value="ORNITHINE CARBAMOYLTRANSFERASE, MITOCHONDRIAL"/>
    <property type="match status" value="1"/>
</dbReference>
<protein>
    <recommendedName>
        <fullName evidence="7">Aspartate carbamoyltransferase</fullName>
        <ecNumber evidence="7">2.1.3.2</ecNumber>
    </recommendedName>
    <alternativeName>
        <fullName evidence="7">Aspartate transcarbamylase</fullName>
        <shortName evidence="7">ATCase</shortName>
    </alternativeName>
</protein>
<evidence type="ECO:0000256" key="6">
    <source>
        <dbReference type="ARBA" id="ARBA00048859"/>
    </source>
</evidence>
<feature type="binding site" evidence="7">
    <location>
        <position position="252"/>
    </location>
    <ligand>
        <name>carbamoyl phosphate</name>
        <dbReference type="ChEBI" id="CHEBI:58228"/>
    </ligand>
</feature>
<dbReference type="PRINTS" id="PR00101">
    <property type="entry name" value="ATCASE"/>
</dbReference>
<dbReference type="PRINTS" id="PR00100">
    <property type="entry name" value="AOTCASE"/>
</dbReference>
<gene>
    <name evidence="7" type="primary">pyrB</name>
    <name evidence="10" type="ORF">ACFQRG_05765</name>
</gene>
<organism evidence="10 11">
    <name type="scientific">Scopulibacillus cellulosilyticus</name>
    <dbReference type="NCBI Taxonomy" id="2665665"/>
    <lineage>
        <taxon>Bacteria</taxon>
        <taxon>Bacillati</taxon>
        <taxon>Bacillota</taxon>
        <taxon>Bacilli</taxon>
        <taxon>Bacillales</taxon>
        <taxon>Sporolactobacillaceae</taxon>
        <taxon>Scopulibacillus</taxon>
    </lineage>
</organism>
<evidence type="ECO:0000256" key="1">
    <source>
        <dbReference type="ARBA" id="ARBA00004852"/>
    </source>
</evidence>
<evidence type="ECO:0000313" key="11">
    <source>
        <dbReference type="Proteomes" id="UP001596505"/>
    </source>
</evidence>
<dbReference type="Gene3D" id="3.40.50.1370">
    <property type="entry name" value="Aspartate/ornithine carbamoyltransferase"/>
    <property type="match status" value="2"/>
</dbReference>
<comment type="similarity">
    <text evidence="2 7">Belongs to the aspartate/ornithine carbamoyltransferase superfamily. ATCase family.</text>
</comment>
<evidence type="ECO:0000256" key="4">
    <source>
        <dbReference type="ARBA" id="ARBA00022975"/>
    </source>
</evidence>
<keyword evidence="11" id="KW-1185">Reference proteome</keyword>
<comment type="catalytic activity">
    <reaction evidence="6 7">
        <text>carbamoyl phosphate + L-aspartate = N-carbamoyl-L-aspartate + phosphate + H(+)</text>
        <dbReference type="Rhea" id="RHEA:20013"/>
        <dbReference type="ChEBI" id="CHEBI:15378"/>
        <dbReference type="ChEBI" id="CHEBI:29991"/>
        <dbReference type="ChEBI" id="CHEBI:32814"/>
        <dbReference type="ChEBI" id="CHEBI:43474"/>
        <dbReference type="ChEBI" id="CHEBI:58228"/>
        <dbReference type="EC" id="2.1.3.2"/>
    </reaction>
</comment>
<keyword evidence="3 7" id="KW-0808">Transferase</keyword>
<dbReference type="InterPro" id="IPR036901">
    <property type="entry name" value="Asp/Orn_carbamoylTrfase_sf"/>
</dbReference>
<dbReference type="RefSeq" id="WP_380964643.1">
    <property type="nucleotide sequence ID" value="NZ_JBHTCO010000004.1"/>
</dbReference>
<evidence type="ECO:0000256" key="3">
    <source>
        <dbReference type="ARBA" id="ARBA00022679"/>
    </source>
</evidence>
<dbReference type="PANTHER" id="PTHR45753:SF6">
    <property type="entry name" value="ASPARTATE CARBAMOYLTRANSFERASE"/>
    <property type="match status" value="1"/>
</dbReference>
<feature type="binding site" evidence="7">
    <location>
        <position position="160"/>
    </location>
    <ligand>
        <name>L-aspartate</name>
        <dbReference type="ChEBI" id="CHEBI:29991"/>
    </ligand>
</feature>
<name>A0ABW2PSV0_9BACL</name>
<feature type="binding site" evidence="7">
    <location>
        <position position="130"/>
    </location>
    <ligand>
        <name>carbamoyl phosphate</name>
        <dbReference type="ChEBI" id="CHEBI:58228"/>
    </ligand>
</feature>
<comment type="caution">
    <text evidence="10">The sequence shown here is derived from an EMBL/GenBank/DDBJ whole genome shotgun (WGS) entry which is preliminary data.</text>
</comment>
<dbReference type="InterPro" id="IPR006130">
    <property type="entry name" value="Asp/Orn_carbamoylTrfase"/>
</dbReference>
<dbReference type="InterPro" id="IPR002082">
    <property type="entry name" value="Asp_carbamoyltransf"/>
</dbReference>
<evidence type="ECO:0000256" key="2">
    <source>
        <dbReference type="ARBA" id="ARBA00008896"/>
    </source>
</evidence>
<keyword evidence="4 7" id="KW-0665">Pyrimidine biosynthesis</keyword>
<dbReference type="EC" id="2.1.3.2" evidence="7"/>
<feature type="binding site" evidence="7">
    <location>
        <position position="50"/>
    </location>
    <ligand>
        <name>carbamoyl phosphate</name>
        <dbReference type="ChEBI" id="CHEBI:58228"/>
    </ligand>
</feature>
<feature type="binding site" evidence="7">
    <location>
        <position position="99"/>
    </location>
    <ligand>
        <name>carbamoyl phosphate</name>
        <dbReference type="ChEBI" id="CHEBI:58228"/>
    </ligand>
</feature>
<feature type="binding site" evidence="7">
    <location>
        <position position="49"/>
    </location>
    <ligand>
        <name>carbamoyl phosphate</name>
        <dbReference type="ChEBI" id="CHEBI:58228"/>
    </ligand>
</feature>